<proteinExistence type="inferred from homology"/>
<feature type="active site" evidence="6">
    <location>
        <position position="84"/>
    </location>
</feature>
<dbReference type="GO" id="GO:0044027">
    <property type="term" value="P:negative regulation of gene expression via chromosomal CpG island methylation"/>
    <property type="evidence" value="ECO:0007669"/>
    <property type="project" value="TreeGrafter"/>
</dbReference>
<comment type="similarity">
    <text evidence="6 7">Belongs to the class I-like SAM-binding methyltransferase superfamily. C5-methyltransferase family.</text>
</comment>
<evidence type="ECO:0000256" key="7">
    <source>
        <dbReference type="RuleBase" id="RU000416"/>
    </source>
</evidence>
<dbReference type="GO" id="GO:0032259">
    <property type="term" value="P:methylation"/>
    <property type="evidence" value="ECO:0007669"/>
    <property type="project" value="UniProtKB-KW"/>
</dbReference>
<dbReference type="Gene3D" id="3.40.50.150">
    <property type="entry name" value="Vaccinia Virus protein VP39"/>
    <property type="match status" value="1"/>
</dbReference>
<dbReference type="AlphaFoldDB" id="A0A7X5U5R6"/>
<dbReference type="RefSeq" id="WP_167164658.1">
    <property type="nucleotide sequence ID" value="NZ_JAANOW010000005.1"/>
</dbReference>
<dbReference type="NCBIfam" id="TIGR00675">
    <property type="entry name" value="dcm"/>
    <property type="match status" value="1"/>
</dbReference>
<evidence type="ECO:0000256" key="4">
    <source>
        <dbReference type="ARBA" id="ARBA00022691"/>
    </source>
</evidence>
<keyword evidence="2 6" id="KW-0489">Methyltransferase</keyword>
<gene>
    <name evidence="9" type="ORF">FHU31_005965</name>
</gene>
<name>A0A7X5U5R6_9MYCO</name>
<dbReference type="EC" id="2.1.1.37" evidence="1"/>
<accession>A0A7X5U5R6</accession>
<evidence type="ECO:0000313" key="10">
    <source>
        <dbReference type="Proteomes" id="UP000547444"/>
    </source>
</evidence>
<keyword evidence="10" id="KW-1185">Reference proteome</keyword>
<evidence type="ECO:0000313" key="9">
    <source>
        <dbReference type="EMBL" id="NIH98941.1"/>
    </source>
</evidence>
<reference evidence="9 10" key="1">
    <citation type="submission" date="2020-03" db="EMBL/GenBank/DDBJ databases">
        <title>Sequencing the genomes of 1000 actinobacteria strains.</title>
        <authorList>
            <person name="Klenk H.-P."/>
        </authorList>
    </citation>
    <scope>NUCLEOTIDE SEQUENCE [LARGE SCALE GENOMIC DNA]</scope>
    <source>
        <strain evidence="9 10">DSM 44556</strain>
    </source>
</reference>
<comment type="caution">
    <text evidence="9">The sequence shown here is derived from an EMBL/GenBank/DDBJ whole genome shotgun (WGS) entry which is preliminary data.</text>
</comment>
<dbReference type="SUPFAM" id="SSF53335">
    <property type="entry name" value="S-adenosyl-L-methionine-dependent methyltransferases"/>
    <property type="match status" value="1"/>
</dbReference>
<dbReference type="EMBL" id="JAANOW010000005">
    <property type="protein sequence ID" value="NIH98941.1"/>
    <property type="molecule type" value="Genomic_DNA"/>
</dbReference>
<dbReference type="Pfam" id="PF00145">
    <property type="entry name" value="DNA_methylase"/>
    <property type="match status" value="1"/>
</dbReference>
<dbReference type="InterPro" id="IPR001525">
    <property type="entry name" value="C5_MeTfrase"/>
</dbReference>
<dbReference type="PROSITE" id="PS51679">
    <property type="entry name" value="SAM_MT_C5"/>
    <property type="match status" value="1"/>
</dbReference>
<keyword evidence="5" id="KW-0680">Restriction system</keyword>
<evidence type="ECO:0000256" key="2">
    <source>
        <dbReference type="ARBA" id="ARBA00022603"/>
    </source>
</evidence>
<dbReference type="GO" id="GO:0009307">
    <property type="term" value="P:DNA restriction-modification system"/>
    <property type="evidence" value="ECO:0007669"/>
    <property type="project" value="UniProtKB-KW"/>
</dbReference>
<keyword evidence="3 6" id="KW-0808">Transferase</keyword>
<evidence type="ECO:0000256" key="1">
    <source>
        <dbReference type="ARBA" id="ARBA00011975"/>
    </source>
</evidence>
<dbReference type="Proteomes" id="UP000547444">
    <property type="component" value="Unassembled WGS sequence"/>
</dbReference>
<feature type="region of interest" description="Disordered" evidence="8">
    <location>
        <begin position="201"/>
        <end position="291"/>
    </location>
</feature>
<sequence length="426" mass="44812">MLSIGSLFSGAGGLDMAVEQVFGGKVSWQCELEILHDEKGHPRMNPAGKVLRHRFPDAPNLGDITSVNWAAIPPVDVLCGGFPCQDVSAAGRRAGLGPETRSGLWAMYANAIAALRPKFVVIENVRGLLSAEAHRGVESADATVGDGAGGSALRAAGAVLGDLADLGYDAQWATVSAASVGAPHQRERVFMLAHPADAEGYGRQRLNDGASGKAARSRRQWLVSGGAGKPSSSDAASDGWDQGRAESEGIGGRPDVAQRSDADVALLPTPKSTDHKRNDSPSEHSRKSPALGAIEHYLPTPAAADAERGPDFARAARDGSGGDDLVTLCARATREIGSNWGRYEPSIRRWEYLTRPAPSPTEPNTKGNPRLAPAFPEWMMGWPVGWVTDVPGISRNDQLRIIGNGVCPQQAVAALHQLLPVIGCAA</sequence>
<dbReference type="InterPro" id="IPR050390">
    <property type="entry name" value="C5-Methyltransferase"/>
</dbReference>
<dbReference type="PANTHER" id="PTHR10629:SF52">
    <property type="entry name" value="DNA (CYTOSINE-5)-METHYLTRANSFERASE 1"/>
    <property type="match status" value="1"/>
</dbReference>
<feature type="compositionally biased region" description="Basic and acidic residues" evidence="8">
    <location>
        <begin position="272"/>
        <end position="286"/>
    </location>
</feature>
<dbReference type="GO" id="GO:0003677">
    <property type="term" value="F:DNA binding"/>
    <property type="evidence" value="ECO:0007669"/>
    <property type="project" value="TreeGrafter"/>
</dbReference>
<dbReference type="PRINTS" id="PR00105">
    <property type="entry name" value="C5METTRFRASE"/>
</dbReference>
<keyword evidence="4 6" id="KW-0949">S-adenosyl-L-methionine</keyword>
<dbReference type="InterPro" id="IPR029063">
    <property type="entry name" value="SAM-dependent_MTases_sf"/>
</dbReference>
<evidence type="ECO:0000256" key="6">
    <source>
        <dbReference type="PROSITE-ProRule" id="PRU01016"/>
    </source>
</evidence>
<dbReference type="PANTHER" id="PTHR10629">
    <property type="entry name" value="CYTOSINE-SPECIFIC METHYLTRANSFERASE"/>
    <property type="match status" value="1"/>
</dbReference>
<evidence type="ECO:0000256" key="3">
    <source>
        <dbReference type="ARBA" id="ARBA00022679"/>
    </source>
</evidence>
<evidence type="ECO:0000256" key="8">
    <source>
        <dbReference type="SAM" id="MobiDB-lite"/>
    </source>
</evidence>
<organism evidence="9 10">
    <name type="scientific">Mycolicibacterium fluoranthenivorans</name>
    <dbReference type="NCBI Taxonomy" id="258505"/>
    <lineage>
        <taxon>Bacteria</taxon>
        <taxon>Bacillati</taxon>
        <taxon>Actinomycetota</taxon>
        <taxon>Actinomycetes</taxon>
        <taxon>Mycobacteriales</taxon>
        <taxon>Mycobacteriaceae</taxon>
        <taxon>Mycolicibacterium</taxon>
    </lineage>
</organism>
<protein>
    <recommendedName>
        <fullName evidence="1">DNA (cytosine-5-)-methyltransferase</fullName>
        <ecNumber evidence="1">2.1.1.37</ecNumber>
    </recommendedName>
</protein>
<dbReference type="GO" id="GO:0003886">
    <property type="term" value="F:DNA (cytosine-5-)-methyltransferase activity"/>
    <property type="evidence" value="ECO:0007669"/>
    <property type="project" value="UniProtKB-EC"/>
</dbReference>
<evidence type="ECO:0000256" key="5">
    <source>
        <dbReference type="ARBA" id="ARBA00022747"/>
    </source>
</evidence>